<dbReference type="Proteomes" id="UP000327013">
    <property type="component" value="Chromosome 1"/>
</dbReference>
<dbReference type="EMBL" id="CM017321">
    <property type="protein sequence ID" value="KAE7996090.1"/>
    <property type="molecule type" value="Genomic_DNA"/>
</dbReference>
<accession>A0A5N6QCZ5</accession>
<organism evidence="3 4">
    <name type="scientific">Carpinus fangiana</name>
    <dbReference type="NCBI Taxonomy" id="176857"/>
    <lineage>
        <taxon>Eukaryota</taxon>
        <taxon>Viridiplantae</taxon>
        <taxon>Streptophyta</taxon>
        <taxon>Embryophyta</taxon>
        <taxon>Tracheophyta</taxon>
        <taxon>Spermatophyta</taxon>
        <taxon>Magnoliopsida</taxon>
        <taxon>eudicotyledons</taxon>
        <taxon>Gunneridae</taxon>
        <taxon>Pentapetalae</taxon>
        <taxon>rosids</taxon>
        <taxon>fabids</taxon>
        <taxon>Fagales</taxon>
        <taxon>Betulaceae</taxon>
        <taxon>Carpinus</taxon>
    </lineage>
</organism>
<sequence>MKRQRSYYLNLRHPHRMERKWIFPLAIGSIVLLSLIFLMTQTSPDDTTFLPFYFSFAASNFVFVNSKLDVIPTSTLPPPPQLGFLISGSTASHGRDPPWSLRPRGGSGQTRLGQGQKPTLVTANSPASSLSSPTSTFPTSFYHRWRQTILAAIA</sequence>
<keyword evidence="2" id="KW-1133">Transmembrane helix</keyword>
<feature type="region of interest" description="Disordered" evidence="1">
    <location>
        <begin position="91"/>
        <end position="135"/>
    </location>
</feature>
<name>A0A5N6QCZ5_9ROSI</name>
<gene>
    <name evidence="3" type="ORF">FH972_000838</name>
</gene>
<evidence type="ECO:0000256" key="2">
    <source>
        <dbReference type="SAM" id="Phobius"/>
    </source>
</evidence>
<evidence type="ECO:0000313" key="3">
    <source>
        <dbReference type="EMBL" id="KAE7996090.1"/>
    </source>
</evidence>
<keyword evidence="2" id="KW-0812">Transmembrane</keyword>
<keyword evidence="2" id="KW-0472">Membrane</keyword>
<dbReference type="AlphaFoldDB" id="A0A5N6QCZ5"/>
<proteinExistence type="predicted"/>
<evidence type="ECO:0000313" key="4">
    <source>
        <dbReference type="Proteomes" id="UP000327013"/>
    </source>
</evidence>
<feature type="transmembrane region" description="Helical" evidence="2">
    <location>
        <begin position="21"/>
        <end position="39"/>
    </location>
</feature>
<keyword evidence="4" id="KW-1185">Reference proteome</keyword>
<feature type="compositionally biased region" description="Low complexity" evidence="1">
    <location>
        <begin position="125"/>
        <end position="135"/>
    </location>
</feature>
<reference evidence="3 4" key="1">
    <citation type="submission" date="2019-06" db="EMBL/GenBank/DDBJ databases">
        <title>A chromosomal-level reference genome of Carpinus fangiana (Coryloideae, Betulaceae).</title>
        <authorList>
            <person name="Yang X."/>
            <person name="Wang Z."/>
            <person name="Zhang L."/>
            <person name="Hao G."/>
            <person name="Liu J."/>
            <person name="Yang Y."/>
        </authorList>
    </citation>
    <scope>NUCLEOTIDE SEQUENCE [LARGE SCALE GENOMIC DNA]</scope>
    <source>
        <strain evidence="3">Cfa_2016G</strain>
        <tissue evidence="3">Leaf</tissue>
    </source>
</reference>
<evidence type="ECO:0000256" key="1">
    <source>
        <dbReference type="SAM" id="MobiDB-lite"/>
    </source>
</evidence>
<protein>
    <submittedName>
        <fullName evidence="3">Uncharacterized protein</fullName>
    </submittedName>
</protein>
<feature type="compositionally biased region" description="Polar residues" evidence="1">
    <location>
        <begin position="109"/>
        <end position="124"/>
    </location>
</feature>